<feature type="domain" description="YbaK/aminoacyl-tRNA synthetase-associated" evidence="1">
    <location>
        <begin position="27"/>
        <end position="140"/>
    </location>
</feature>
<dbReference type="SUPFAM" id="SSF55826">
    <property type="entry name" value="YbaK/ProRS associated domain"/>
    <property type="match status" value="1"/>
</dbReference>
<gene>
    <name evidence="2" type="ORF">KHM83_17765</name>
</gene>
<organism evidence="2 3">
    <name type="scientific">Fusibacter paucivorans</name>
    <dbReference type="NCBI Taxonomy" id="76009"/>
    <lineage>
        <taxon>Bacteria</taxon>
        <taxon>Bacillati</taxon>
        <taxon>Bacillota</taxon>
        <taxon>Clostridia</taxon>
        <taxon>Eubacteriales</taxon>
        <taxon>Eubacteriales Family XII. Incertae Sedis</taxon>
        <taxon>Fusibacter</taxon>
    </lineage>
</organism>
<sequence>MSIKEVKAYFKEVGREADVLEFEVSSATVSLAAEALGVIPARIAKTISIKGKEGPIIVVVAGDASIDNRKFKDEFAVKASMLKFDEVEPMTGHPVGGVCPFALKHNPPVFLDVSLKRFETVFPACGSANSAIELTPDELTQYVNEPKWVDVCKNWQQD</sequence>
<comment type="caution">
    <text evidence="2">The sequence shown here is derived from an EMBL/GenBank/DDBJ whole genome shotgun (WGS) entry which is preliminary data.</text>
</comment>
<dbReference type="PANTHER" id="PTHR30411">
    <property type="entry name" value="CYTOPLASMIC PROTEIN"/>
    <property type="match status" value="1"/>
</dbReference>
<dbReference type="CDD" id="cd04333">
    <property type="entry name" value="ProX_deacylase"/>
    <property type="match status" value="1"/>
</dbReference>
<dbReference type="PANTHER" id="PTHR30411:SF1">
    <property type="entry name" value="CYTOPLASMIC PROTEIN"/>
    <property type="match status" value="1"/>
</dbReference>
<dbReference type="Proteomes" id="UP000746471">
    <property type="component" value="Unassembled WGS sequence"/>
</dbReference>
<name>A0ABS5PTP1_9FIRM</name>
<keyword evidence="3" id="KW-1185">Reference proteome</keyword>
<dbReference type="Gene3D" id="3.90.960.10">
    <property type="entry name" value="YbaK/aminoacyl-tRNA synthetase-associated domain"/>
    <property type="match status" value="1"/>
</dbReference>
<proteinExistence type="predicted"/>
<evidence type="ECO:0000259" key="1">
    <source>
        <dbReference type="Pfam" id="PF04073"/>
    </source>
</evidence>
<dbReference type="EMBL" id="JAHBCL010000044">
    <property type="protein sequence ID" value="MBS7528535.1"/>
    <property type="molecule type" value="Genomic_DNA"/>
</dbReference>
<dbReference type="RefSeq" id="WP_213238393.1">
    <property type="nucleotide sequence ID" value="NZ_JAHBCL010000044.1"/>
</dbReference>
<protein>
    <submittedName>
        <fullName evidence="2">YbaK/EbsC family protein</fullName>
    </submittedName>
</protein>
<evidence type="ECO:0000313" key="2">
    <source>
        <dbReference type="EMBL" id="MBS7528535.1"/>
    </source>
</evidence>
<reference evidence="2 3" key="1">
    <citation type="submission" date="2021-05" db="EMBL/GenBank/DDBJ databases">
        <title>Fusibacter ferrireducens sp. nov., an anaerobic, sulfur- and Fe-reducing bacterium isolated from the mangrove sediment.</title>
        <authorList>
            <person name="Qiu D."/>
        </authorList>
    </citation>
    <scope>NUCLEOTIDE SEQUENCE [LARGE SCALE GENOMIC DNA]</scope>
    <source>
        <strain evidence="2 3">DSM 12116</strain>
    </source>
</reference>
<dbReference type="InterPro" id="IPR007214">
    <property type="entry name" value="YbaK/aa-tRNA-synth-assoc-dom"/>
</dbReference>
<evidence type="ECO:0000313" key="3">
    <source>
        <dbReference type="Proteomes" id="UP000746471"/>
    </source>
</evidence>
<dbReference type="Pfam" id="PF04073">
    <property type="entry name" value="tRNA_edit"/>
    <property type="match status" value="1"/>
</dbReference>
<dbReference type="InterPro" id="IPR036754">
    <property type="entry name" value="YbaK/aa-tRNA-synt-asso_dom_sf"/>
</dbReference>
<accession>A0ABS5PTP1</accession>